<comment type="caution">
    <text evidence="1">The sequence shown here is derived from an EMBL/GenBank/DDBJ whole genome shotgun (WGS) entry which is preliminary data.</text>
</comment>
<evidence type="ECO:0000313" key="2">
    <source>
        <dbReference type="Proteomes" id="UP001367508"/>
    </source>
</evidence>
<accession>A0AAN9PYK0</accession>
<protein>
    <submittedName>
        <fullName evidence="1">Uncharacterized protein</fullName>
    </submittedName>
</protein>
<gene>
    <name evidence="1" type="ORF">VNO77_34473</name>
</gene>
<reference evidence="1 2" key="1">
    <citation type="submission" date="2024-01" db="EMBL/GenBank/DDBJ databases">
        <title>The genomes of 5 underutilized Papilionoideae crops provide insights into root nodulation and disease resistanc.</title>
        <authorList>
            <person name="Jiang F."/>
        </authorList>
    </citation>
    <scope>NUCLEOTIDE SEQUENCE [LARGE SCALE GENOMIC DNA]</scope>
    <source>
        <strain evidence="1">LVBAO_FW01</strain>
        <tissue evidence="1">Leaves</tissue>
    </source>
</reference>
<dbReference type="Proteomes" id="UP001367508">
    <property type="component" value="Unassembled WGS sequence"/>
</dbReference>
<sequence>MTRACLPSEPMMKKRVQCGPLKDKAMIYRSEGGVTRFRAHQPSCIRPLACTSMIHVACIWVSINQLLVCKILEYLCPPTSDYPKKIIQRCGTHVDRSNAVAQELNFP</sequence>
<proteinExistence type="predicted"/>
<organism evidence="1 2">
    <name type="scientific">Canavalia gladiata</name>
    <name type="common">Sword bean</name>
    <name type="synonym">Dolichos gladiatus</name>
    <dbReference type="NCBI Taxonomy" id="3824"/>
    <lineage>
        <taxon>Eukaryota</taxon>
        <taxon>Viridiplantae</taxon>
        <taxon>Streptophyta</taxon>
        <taxon>Embryophyta</taxon>
        <taxon>Tracheophyta</taxon>
        <taxon>Spermatophyta</taxon>
        <taxon>Magnoliopsida</taxon>
        <taxon>eudicotyledons</taxon>
        <taxon>Gunneridae</taxon>
        <taxon>Pentapetalae</taxon>
        <taxon>rosids</taxon>
        <taxon>fabids</taxon>
        <taxon>Fabales</taxon>
        <taxon>Fabaceae</taxon>
        <taxon>Papilionoideae</taxon>
        <taxon>50 kb inversion clade</taxon>
        <taxon>NPAAA clade</taxon>
        <taxon>indigoferoid/millettioid clade</taxon>
        <taxon>Phaseoleae</taxon>
        <taxon>Canavalia</taxon>
    </lineage>
</organism>
<dbReference type="EMBL" id="JAYMYQ010000008">
    <property type="protein sequence ID" value="KAK7315891.1"/>
    <property type="molecule type" value="Genomic_DNA"/>
</dbReference>
<keyword evidence="2" id="KW-1185">Reference proteome</keyword>
<name>A0AAN9PYK0_CANGL</name>
<dbReference type="AlphaFoldDB" id="A0AAN9PYK0"/>
<evidence type="ECO:0000313" key="1">
    <source>
        <dbReference type="EMBL" id="KAK7315891.1"/>
    </source>
</evidence>